<evidence type="ECO:0000313" key="1">
    <source>
        <dbReference type="EMBL" id="KAF9495940.1"/>
    </source>
</evidence>
<accession>A0A9P6DH29</accession>
<organism evidence="1 2">
    <name type="scientific">Pleurotus eryngii</name>
    <name type="common">Boletus of the steppes</name>
    <dbReference type="NCBI Taxonomy" id="5323"/>
    <lineage>
        <taxon>Eukaryota</taxon>
        <taxon>Fungi</taxon>
        <taxon>Dikarya</taxon>
        <taxon>Basidiomycota</taxon>
        <taxon>Agaricomycotina</taxon>
        <taxon>Agaricomycetes</taxon>
        <taxon>Agaricomycetidae</taxon>
        <taxon>Agaricales</taxon>
        <taxon>Pleurotineae</taxon>
        <taxon>Pleurotaceae</taxon>
        <taxon>Pleurotus</taxon>
    </lineage>
</organism>
<protein>
    <submittedName>
        <fullName evidence="1">Uncharacterized protein</fullName>
    </submittedName>
</protein>
<name>A0A9P6DH29_PLEER</name>
<keyword evidence="2" id="KW-1185">Reference proteome</keyword>
<evidence type="ECO:0000313" key="2">
    <source>
        <dbReference type="Proteomes" id="UP000807025"/>
    </source>
</evidence>
<gene>
    <name evidence="1" type="ORF">BDN71DRAFT_808378</name>
</gene>
<dbReference type="EMBL" id="MU154557">
    <property type="protein sequence ID" value="KAF9495940.1"/>
    <property type="molecule type" value="Genomic_DNA"/>
</dbReference>
<sequence>MSNNMQGDPVVSTREGRCFVPLRIAGSVCLELKEIFLESVDRKITITPHSSLLKESFRMLYGYLNLSCPTLHNASPLLLNIKTISDLLKGLPSLRTLSLSEYSATKPTLSLAWLPKLAPLCPQTVKSGLHMDTPSVPDARSLQQNDSECFKRPNHLDVGRSPLESSALRVTYPSGRMSPLLHPRLL</sequence>
<reference evidence="1" key="1">
    <citation type="submission" date="2020-11" db="EMBL/GenBank/DDBJ databases">
        <authorList>
            <consortium name="DOE Joint Genome Institute"/>
            <person name="Ahrendt S."/>
            <person name="Riley R."/>
            <person name="Andreopoulos W."/>
            <person name="Labutti K."/>
            <person name="Pangilinan J."/>
            <person name="Ruiz-Duenas F.J."/>
            <person name="Barrasa J.M."/>
            <person name="Sanchez-Garcia M."/>
            <person name="Camarero S."/>
            <person name="Miyauchi S."/>
            <person name="Serrano A."/>
            <person name="Linde D."/>
            <person name="Babiker R."/>
            <person name="Drula E."/>
            <person name="Ayuso-Fernandez I."/>
            <person name="Pacheco R."/>
            <person name="Padilla G."/>
            <person name="Ferreira P."/>
            <person name="Barriuso J."/>
            <person name="Kellner H."/>
            <person name="Castanera R."/>
            <person name="Alfaro M."/>
            <person name="Ramirez L."/>
            <person name="Pisabarro A.G."/>
            <person name="Kuo A."/>
            <person name="Tritt A."/>
            <person name="Lipzen A."/>
            <person name="He G."/>
            <person name="Yan M."/>
            <person name="Ng V."/>
            <person name="Cullen D."/>
            <person name="Martin F."/>
            <person name="Rosso M.-N."/>
            <person name="Henrissat B."/>
            <person name="Hibbett D."/>
            <person name="Martinez A.T."/>
            <person name="Grigoriev I.V."/>
        </authorList>
    </citation>
    <scope>NUCLEOTIDE SEQUENCE</scope>
    <source>
        <strain evidence="1">ATCC 90797</strain>
    </source>
</reference>
<dbReference type="Proteomes" id="UP000807025">
    <property type="component" value="Unassembled WGS sequence"/>
</dbReference>
<comment type="caution">
    <text evidence="1">The sequence shown here is derived from an EMBL/GenBank/DDBJ whole genome shotgun (WGS) entry which is preliminary data.</text>
</comment>
<proteinExistence type="predicted"/>
<dbReference type="AlphaFoldDB" id="A0A9P6DH29"/>